<sequence length="93" mass="10497">MIVKNLSAENYRISGFRLKDDHQGFGNVADLRSALIQLGISHEDVFKCQLTRDQLVSAIYTRVLRMILMRANTSLGSLMGLEENIDMKRAGKL</sequence>
<evidence type="ECO:0000313" key="1">
    <source>
        <dbReference type="EMBL" id="VDN29567.1"/>
    </source>
</evidence>
<dbReference type="AlphaFoldDB" id="A0A3P7N4G2"/>
<accession>A0A3P7N4G2</accession>
<reference evidence="1 2" key="1">
    <citation type="submission" date="2018-11" db="EMBL/GenBank/DDBJ databases">
        <authorList>
            <consortium name="Pathogen Informatics"/>
        </authorList>
    </citation>
    <scope>NUCLEOTIDE SEQUENCE [LARGE SCALE GENOMIC DNA]</scope>
</reference>
<evidence type="ECO:0008006" key="3">
    <source>
        <dbReference type="Google" id="ProtNLM"/>
    </source>
</evidence>
<evidence type="ECO:0000313" key="2">
    <source>
        <dbReference type="Proteomes" id="UP000271889"/>
    </source>
</evidence>
<proteinExistence type="predicted"/>
<name>A0A3P7N4G2_CYLGO</name>
<dbReference type="EMBL" id="UYRV01115586">
    <property type="protein sequence ID" value="VDN29567.1"/>
    <property type="molecule type" value="Genomic_DNA"/>
</dbReference>
<dbReference type="OrthoDB" id="5837013at2759"/>
<gene>
    <name evidence="1" type="ORF">CGOC_LOCUS11295</name>
</gene>
<dbReference type="Proteomes" id="UP000271889">
    <property type="component" value="Unassembled WGS sequence"/>
</dbReference>
<organism evidence="1 2">
    <name type="scientific">Cylicostephanus goldi</name>
    <name type="common">Nematode worm</name>
    <dbReference type="NCBI Taxonomy" id="71465"/>
    <lineage>
        <taxon>Eukaryota</taxon>
        <taxon>Metazoa</taxon>
        <taxon>Ecdysozoa</taxon>
        <taxon>Nematoda</taxon>
        <taxon>Chromadorea</taxon>
        <taxon>Rhabditida</taxon>
        <taxon>Rhabditina</taxon>
        <taxon>Rhabditomorpha</taxon>
        <taxon>Strongyloidea</taxon>
        <taxon>Strongylidae</taxon>
        <taxon>Cylicostephanus</taxon>
    </lineage>
</organism>
<protein>
    <recommendedName>
        <fullName evidence="3">Myosin motor domain-containing protein</fullName>
    </recommendedName>
</protein>
<keyword evidence="2" id="KW-1185">Reference proteome</keyword>